<dbReference type="Proteomes" id="UP001652625">
    <property type="component" value="Chromosome 09"/>
</dbReference>
<keyword evidence="2" id="KW-1185">Reference proteome</keyword>
<gene>
    <name evidence="3" type="primary">LOC136085415</name>
</gene>
<name>A0ABM4CLW9_HYDVU</name>
<proteinExistence type="predicted"/>
<sequence>MKDENPGMLLVHCVIHRENLVAKSLSPVLNKIINLVVKCINSIKASAKQGCILKLFCEENNEAHVRLLLHTEAYLSYLTDIFEKLNILNKKLQGTNKTLVDAKAKIFGFITSIELFEKDVHQKQFEKFHWLQKCEVTHTAKLNIVEHLTNLSADLKGRFSDLKEIDFLTWLMQPMLVNLSHISNMQYQEELAEMQNDESVKTLFNIKGSMAWFFEETEIKYPSTTESCLVRERERKFRARANESAEQRASRLKKQRERYVNVRTAETEEGEMKKKKKKKATWKYKPGAEKKAQKRQHEMKAAGETLDFSITIMSVNVSLEKLQVLRNSAGQNAILSTVKIATESQLEQKTFVEKKTRRKK</sequence>
<evidence type="ECO:0000256" key="1">
    <source>
        <dbReference type="SAM" id="MobiDB-lite"/>
    </source>
</evidence>
<dbReference type="GeneID" id="136085415"/>
<evidence type="ECO:0000313" key="3">
    <source>
        <dbReference type="RefSeq" id="XP_065662790.1"/>
    </source>
</evidence>
<evidence type="ECO:0000313" key="2">
    <source>
        <dbReference type="Proteomes" id="UP001652625"/>
    </source>
</evidence>
<feature type="compositionally biased region" description="Basic residues" evidence="1">
    <location>
        <begin position="273"/>
        <end position="282"/>
    </location>
</feature>
<accession>A0ABM4CLW9</accession>
<protein>
    <submittedName>
        <fullName evidence="3">Zinc finger BED domain-containing protein 5-like</fullName>
    </submittedName>
</protein>
<reference evidence="3" key="1">
    <citation type="submission" date="2025-08" db="UniProtKB">
        <authorList>
            <consortium name="RefSeq"/>
        </authorList>
    </citation>
    <scope>IDENTIFICATION</scope>
</reference>
<dbReference type="RefSeq" id="XP_065662790.1">
    <property type="nucleotide sequence ID" value="XM_065806718.1"/>
</dbReference>
<organism evidence="2 3">
    <name type="scientific">Hydra vulgaris</name>
    <name type="common">Hydra</name>
    <name type="synonym">Hydra attenuata</name>
    <dbReference type="NCBI Taxonomy" id="6087"/>
    <lineage>
        <taxon>Eukaryota</taxon>
        <taxon>Metazoa</taxon>
        <taxon>Cnidaria</taxon>
        <taxon>Hydrozoa</taxon>
        <taxon>Hydroidolina</taxon>
        <taxon>Anthoathecata</taxon>
        <taxon>Aplanulata</taxon>
        <taxon>Hydridae</taxon>
        <taxon>Hydra</taxon>
    </lineage>
</organism>
<feature type="compositionally biased region" description="Basic and acidic residues" evidence="1">
    <location>
        <begin position="286"/>
        <end position="298"/>
    </location>
</feature>
<dbReference type="PANTHER" id="PTHR45913">
    <property type="entry name" value="EPM2A-INTERACTING PROTEIN 1"/>
    <property type="match status" value="1"/>
</dbReference>
<dbReference type="PANTHER" id="PTHR45913:SF19">
    <property type="entry name" value="LOW QUALITY PROTEIN: ZINC FINGER BED DOMAIN-CONTAINING PROTEIN 5-LIKE"/>
    <property type="match status" value="1"/>
</dbReference>
<feature type="region of interest" description="Disordered" evidence="1">
    <location>
        <begin position="268"/>
        <end position="298"/>
    </location>
</feature>